<reference evidence="3 4" key="1">
    <citation type="submission" date="2024-01" db="EMBL/GenBank/DDBJ databases">
        <authorList>
            <person name="Waweru B."/>
        </authorList>
    </citation>
    <scope>NUCLEOTIDE SEQUENCE [LARGE SCALE GENOMIC DNA]</scope>
</reference>
<feature type="signal peptide" evidence="2">
    <location>
        <begin position="1"/>
        <end position="19"/>
    </location>
</feature>
<dbReference type="EMBL" id="CAWUPB010000913">
    <property type="protein sequence ID" value="CAK7329378.1"/>
    <property type="molecule type" value="Genomic_DNA"/>
</dbReference>
<dbReference type="Proteomes" id="UP001314170">
    <property type="component" value="Unassembled WGS sequence"/>
</dbReference>
<evidence type="ECO:0000313" key="3">
    <source>
        <dbReference type="EMBL" id="CAK7329378.1"/>
    </source>
</evidence>
<accession>A0AAV1R7G1</accession>
<feature type="region of interest" description="Disordered" evidence="1">
    <location>
        <begin position="31"/>
        <end position="56"/>
    </location>
</feature>
<dbReference type="AlphaFoldDB" id="A0AAV1R7G1"/>
<keyword evidence="2" id="KW-0732">Signal</keyword>
<sequence length="109" mass="12256">MNLLPAALLCHLQISYSIAIVFMMQLNSSEVRGDDSTHKLGDPPKPKPPNMAGPQLKTWNNLEQSIMNHWSKKNPVRTEPVDPLSWILEDPLPYEGSHRAASFRHQASS</sequence>
<name>A0AAV1R7G1_9ROSI</name>
<evidence type="ECO:0000256" key="1">
    <source>
        <dbReference type="SAM" id="MobiDB-lite"/>
    </source>
</evidence>
<proteinExistence type="predicted"/>
<gene>
    <name evidence="3" type="ORF">DCAF_LOCUS7133</name>
</gene>
<keyword evidence="4" id="KW-1185">Reference proteome</keyword>
<organism evidence="3 4">
    <name type="scientific">Dovyalis caffra</name>
    <dbReference type="NCBI Taxonomy" id="77055"/>
    <lineage>
        <taxon>Eukaryota</taxon>
        <taxon>Viridiplantae</taxon>
        <taxon>Streptophyta</taxon>
        <taxon>Embryophyta</taxon>
        <taxon>Tracheophyta</taxon>
        <taxon>Spermatophyta</taxon>
        <taxon>Magnoliopsida</taxon>
        <taxon>eudicotyledons</taxon>
        <taxon>Gunneridae</taxon>
        <taxon>Pentapetalae</taxon>
        <taxon>rosids</taxon>
        <taxon>fabids</taxon>
        <taxon>Malpighiales</taxon>
        <taxon>Salicaceae</taxon>
        <taxon>Flacourtieae</taxon>
        <taxon>Dovyalis</taxon>
    </lineage>
</organism>
<protein>
    <submittedName>
        <fullName evidence="3">Uncharacterized protein</fullName>
    </submittedName>
</protein>
<feature type="compositionally biased region" description="Basic and acidic residues" evidence="1">
    <location>
        <begin position="31"/>
        <end position="45"/>
    </location>
</feature>
<feature type="chain" id="PRO_5043651368" evidence="2">
    <location>
        <begin position="20"/>
        <end position="109"/>
    </location>
</feature>
<comment type="caution">
    <text evidence="3">The sequence shown here is derived from an EMBL/GenBank/DDBJ whole genome shotgun (WGS) entry which is preliminary data.</text>
</comment>
<evidence type="ECO:0000313" key="4">
    <source>
        <dbReference type="Proteomes" id="UP001314170"/>
    </source>
</evidence>
<evidence type="ECO:0000256" key="2">
    <source>
        <dbReference type="SAM" id="SignalP"/>
    </source>
</evidence>